<dbReference type="Gene3D" id="2.40.50.550">
    <property type="match status" value="1"/>
</dbReference>
<dbReference type="InterPro" id="IPR032076">
    <property type="entry name" value="TTC5_OB"/>
</dbReference>
<dbReference type="EMBL" id="BRYA01001467">
    <property type="protein sequence ID" value="GMI44052.1"/>
    <property type="molecule type" value="Genomic_DNA"/>
</dbReference>
<dbReference type="AlphaFoldDB" id="A0A9W7LBT1"/>
<keyword evidence="3" id="KW-1185">Reference proteome</keyword>
<accession>A0A9W7LBT1</accession>
<dbReference type="Pfam" id="PF16669">
    <property type="entry name" value="TTC5_OB"/>
    <property type="match status" value="1"/>
</dbReference>
<sequence>MSGMTSTPPSSISSLASLKSKTAEFLDIHKHYYGPQAEKVALLDKLAEEGMEALENHQFQKPSHEYNFMKGCYLMPIKSAEAEGYLEKAIKLHSKAPEEYWNRLAECLWIQGKVDDAVNTLTTCPHPSNIPGFCMLSQLSRSLHPPDYISSSKYAKSAISLDLTNSESWYCLGNCLVGEFFGKTFELQTLLKGVAAYNRALDLADEVYVNPDLHYNLGKVLKYLEDFKGAKVQFDKAHGIDGSLGGDGEKRDIEEWFKKVGDMVGRKGRVKEKNIQKFVKQLRQVTVPQGNNGERVHTLSTLSSLSITPSTSTSKSSPTTTNHGLAVALRILLPLGDGKNAPARYLGITKEEEVVVVSVYHQAREFGLSQKDEIVVLNPILKDHVTYKGIQVFDPKGLVVNGRMADIRKFAPAEAVMETFSTGRETETE</sequence>
<dbReference type="SUPFAM" id="SSF48452">
    <property type="entry name" value="TPR-like"/>
    <property type="match status" value="1"/>
</dbReference>
<reference evidence="3" key="1">
    <citation type="journal article" date="2023" name="Commun. Biol.">
        <title>Genome analysis of Parmales, the sister group of diatoms, reveals the evolutionary specialization of diatoms from phago-mixotrophs to photoautotrophs.</title>
        <authorList>
            <person name="Ban H."/>
            <person name="Sato S."/>
            <person name="Yoshikawa S."/>
            <person name="Yamada K."/>
            <person name="Nakamura Y."/>
            <person name="Ichinomiya M."/>
            <person name="Sato N."/>
            <person name="Blanc-Mathieu R."/>
            <person name="Endo H."/>
            <person name="Kuwata A."/>
            <person name="Ogata H."/>
        </authorList>
    </citation>
    <scope>NUCLEOTIDE SEQUENCE [LARGE SCALE GENOMIC DNA]</scope>
</reference>
<dbReference type="InterPro" id="IPR011990">
    <property type="entry name" value="TPR-like_helical_dom_sf"/>
</dbReference>
<dbReference type="Proteomes" id="UP001165065">
    <property type="component" value="Unassembled WGS sequence"/>
</dbReference>
<evidence type="ECO:0000259" key="1">
    <source>
        <dbReference type="Pfam" id="PF16669"/>
    </source>
</evidence>
<proteinExistence type="predicted"/>
<protein>
    <recommendedName>
        <fullName evidence="1">Tetratricopeptide repeat protein 5 OB fold domain-containing protein</fullName>
    </recommendedName>
</protein>
<evidence type="ECO:0000313" key="2">
    <source>
        <dbReference type="EMBL" id="GMI44052.1"/>
    </source>
</evidence>
<dbReference type="OrthoDB" id="423589at2759"/>
<gene>
    <name evidence="2" type="ORF">TrCOL_g5393</name>
</gene>
<dbReference type="InterPro" id="IPR038645">
    <property type="entry name" value="TTC5_OB_sf"/>
</dbReference>
<evidence type="ECO:0000313" key="3">
    <source>
        <dbReference type="Proteomes" id="UP001165065"/>
    </source>
</evidence>
<organism evidence="2 3">
    <name type="scientific">Triparma columacea</name>
    <dbReference type="NCBI Taxonomy" id="722753"/>
    <lineage>
        <taxon>Eukaryota</taxon>
        <taxon>Sar</taxon>
        <taxon>Stramenopiles</taxon>
        <taxon>Ochrophyta</taxon>
        <taxon>Bolidophyceae</taxon>
        <taxon>Parmales</taxon>
        <taxon>Triparmaceae</taxon>
        <taxon>Triparma</taxon>
    </lineage>
</organism>
<dbReference type="Gene3D" id="1.25.40.10">
    <property type="entry name" value="Tetratricopeptide repeat domain"/>
    <property type="match status" value="1"/>
</dbReference>
<name>A0A9W7LBT1_9STRA</name>
<comment type="caution">
    <text evidence="2">The sequence shown here is derived from an EMBL/GenBank/DDBJ whole genome shotgun (WGS) entry which is preliminary data.</text>
</comment>
<feature type="domain" description="Tetratricopeptide repeat protein 5 OB fold" evidence="1">
    <location>
        <begin position="321"/>
        <end position="406"/>
    </location>
</feature>